<dbReference type="OrthoDB" id="331468at2"/>
<evidence type="ECO:0000313" key="2">
    <source>
        <dbReference type="EMBL" id="PJZ70860.1"/>
    </source>
</evidence>
<keyword evidence="4" id="KW-1185">Reference proteome</keyword>
<proteinExistence type="predicted"/>
<organism evidence="3 5">
    <name type="scientific">Leptospira perolatii</name>
    <dbReference type="NCBI Taxonomy" id="2023191"/>
    <lineage>
        <taxon>Bacteria</taxon>
        <taxon>Pseudomonadati</taxon>
        <taxon>Spirochaetota</taxon>
        <taxon>Spirochaetia</taxon>
        <taxon>Leptospirales</taxon>
        <taxon>Leptospiraceae</taxon>
        <taxon>Leptospira</taxon>
    </lineage>
</organism>
<reference evidence="4 5" key="1">
    <citation type="submission" date="2017-07" db="EMBL/GenBank/DDBJ databases">
        <title>Leptospira spp. isolated from tropical soils.</title>
        <authorList>
            <person name="Thibeaux R."/>
            <person name="Iraola G."/>
            <person name="Ferres I."/>
            <person name="Bierque E."/>
            <person name="Girault D."/>
            <person name="Soupe-Gilbert M.-E."/>
            <person name="Picardeau M."/>
            <person name="Goarant C."/>
        </authorList>
    </citation>
    <scope>NUCLEOTIDE SEQUENCE [LARGE SCALE GENOMIC DNA]</scope>
    <source>
        <strain evidence="3 5">FH1-B-B1</strain>
        <strain evidence="2 4">FH1-B-C1</strain>
    </source>
</reference>
<evidence type="ECO:0000313" key="5">
    <source>
        <dbReference type="Proteomes" id="UP000231990"/>
    </source>
</evidence>
<keyword evidence="1" id="KW-0732">Signal</keyword>
<dbReference type="Proteomes" id="UP000231990">
    <property type="component" value="Unassembled WGS sequence"/>
</dbReference>
<gene>
    <name evidence="2" type="ORF">CH360_04950</name>
    <name evidence="3" type="ORF">CH373_06220</name>
</gene>
<evidence type="ECO:0008006" key="6">
    <source>
        <dbReference type="Google" id="ProtNLM"/>
    </source>
</evidence>
<sequence>MKHKILIAIVLAFIEACVGSVHVAQAPFPDEKIRSVASTIPMVTVHFSPEVSARLVSEKYDYELSRDPKFLKLFERILLSVLNTRLENAPCAKALKQLSPSWDFSITYRDDPSGIGVLAIWPLTGYWPLQPITGSVEILSRFGFKSDSLPDEFNVATTDQKQIWWYSFYRPGSFDSMIKASLERHVDSIPVDLCLFIGTADGK</sequence>
<comment type="caution">
    <text evidence="3">The sequence shown here is derived from an EMBL/GenBank/DDBJ whole genome shotgun (WGS) entry which is preliminary data.</text>
</comment>
<feature type="signal peptide" evidence="1">
    <location>
        <begin position="1"/>
        <end position="23"/>
    </location>
</feature>
<dbReference type="EMBL" id="NPDZ01000003">
    <property type="protein sequence ID" value="PJZ73756.1"/>
    <property type="molecule type" value="Genomic_DNA"/>
</dbReference>
<evidence type="ECO:0000313" key="3">
    <source>
        <dbReference type="EMBL" id="PJZ73756.1"/>
    </source>
</evidence>
<dbReference type="Proteomes" id="UP000231962">
    <property type="component" value="Unassembled WGS sequence"/>
</dbReference>
<dbReference type="EMBL" id="NPDY01000002">
    <property type="protein sequence ID" value="PJZ70860.1"/>
    <property type="molecule type" value="Genomic_DNA"/>
</dbReference>
<protein>
    <recommendedName>
        <fullName evidence="6">Lipoprotein</fullName>
    </recommendedName>
</protein>
<dbReference type="RefSeq" id="WP_100712864.1">
    <property type="nucleotide sequence ID" value="NZ_NPDY01000002.1"/>
</dbReference>
<dbReference type="AlphaFoldDB" id="A0A2M9ZNV7"/>
<evidence type="ECO:0000256" key="1">
    <source>
        <dbReference type="SAM" id="SignalP"/>
    </source>
</evidence>
<accession>A0A2M9ZNV7</accession>
<feature type="chain" id="PRO_5014631464" description="Lipoprotein" evidence="1">
    <location>
        <begin position="24"/>
        <end position="203"/>
    </location>
</feature>
<name>A0A2M9ZNV7_9LEPT</name>
<evidence type="ECO:0000313" key="4">
    <source>
        <dbReference type="Proteomes" id="UP000231962"/>
    </source>
</evidence>